<evidence type="ECO:0000313" key="3">
    <source>
        <dbReference type="Proteomes" id="UP000573599"/>
    </source>
</evidence>
<dbReference type="RefSeq" id="WP_179421026.1">
    <property type="nucleotide sequence ID" value="NZ_JACCAB010000001.1"/>
</dbReference>
<proteinExistence type="predicted"/>
<accession>A0A852WBB6</accession>
<reference evidence="2 3" key="1">
    <citation type="submission" date="2020-07" db="EMBL/GenBank/DDBJ databases">
        <title>Sequencing the genomes of 1000 actinobacteria strains.</title>
        <authorList>
            <person name="Klenk H.-P."/>
        </authorList>
    </citation>
    <scope>NUCLEOTIDE SEQUENCE [LARGE SCALE GENOMIC DNA]</scope>
    <source>
        <strain evidence="2 3">DSM 23987</strain>
    </source>
</reference>
<dbReference type="Proteomes" id="UP000573599">
    <property type="component" value="Unassembled WGS sequence"/>
</dbReference>
<evidence type="ECO:0000256" key="1">
    <source>
        <dbReference type="SAM" id="MobiDB-lite"/>
    </source>
</evidence>
<sequence>MVDDSDSELTDAVLRSEIELLAELIAVVSEVPGRLTDTQVDVVLGLLPPVPRAGRDDGGGSPAHTAS</sequence>
<organism evidence="2 3">
    <name type="scientific">Pedococcus badiiscoriae</name>
    <dbReference type="NCBI Taxonomy" id="642776"/>
    <lineage>
        <taxon>Bacteria</taxon>
        <taxon>Bacillati</taxon>
        <taxon>Actinomycetota</taxon>
        <taxon>Actinomycetes</taxon>
        <taxon>Micrococcales</taxon>
        <taxon>Intrasporangiaceae</taxon>
        <taxon>Pedococcus</taxon>
    </lineage>
</organism>
<dbReference type="EMBL" id="JACCAB010000001">
    <property type="protein sequence ID" value="NYG06567.1"/>
    <property type="molecule type" value="Genomic_DNA"/>
</dbReference>
<gene>
    <name evidence="2" type="ORF">BJ986_001054</name>
</gene>
<keyword evidence="3" id="KW-1185">Reference proteome</keyword>
<name>A0A852WBB6_9MICO</name>
<dbReference type="AlphaFoldDB" id="A0A852WBB6"/>
<evidence type="ECO:0000313" key="2">
    <source>
        <dbReference type="EMBL" id="NYG06567.1"/>
    </source>
</evidence>
<feature type="region of interest" description="Disordered" evidence="1">
    <location>
        <begin position="48"/>
        <end position="67"/>
    </location>
</feature>
<comment type="caution">
    <text evidence="2">The sequence shown here is derived from an EMBL/GenBank/DDBJ whole genome shotgun (WGS) entry which is preliminary data.</text>
</comment>
<protein>
    <submittedName>
        <fullName evidence="2">Uncharacterized protein</fullName>
    </submittedName>
</protein>